<feature type="binding site" evidence="13">
    <location>
        <position position="178"/>
    </location>
    <ligand>
        <name>Zn(2+)</name>
        <dbReference type="ChEBI" id="CHEBI:29105"/>
        <label>2</label>
    </ligand>
</feature>
<keyword evidence="18" id="KW-1185">Reference proteome</keyword>
<feature type="domain" description="J" evidence="15">
    <location>
        <begin position="25"/>
        <end position="90"/>
    </location>
</feature>
<dbReference type="InterPro" id="IPR036869">
    <property type="entry name" value="J_dom_sf"/>
</dbReference>
<comment type="function">
    <text evidence="13">Participates actively in the response to hyperosmotic and heat shock by preventing the aggregation of stress-denatured proteins and by disaggregating proteins, also in an autonomous, DnaK-independent fashion. Unfolded proteins bind initially to DnaJ; upon interaction with the DnaJ-bound protein, DnaK hydrolyzes its bound ATP, resulting in the formation of a stable complex. GrpE releases ADP from DnaK; ATP binding to DnaK triggers the release of the substrate protein, thus completing the reaction cycle. Several rounds of ATP-dependent interactions between DnaJ, DnaK and GrpE are required for fully efficient folding. Also involved, together with DnaK and GrpE, in the DNA replication of plasmids through activation of initiation proteins.</text>
</comment>
<evidence type="ECO:0000256" key="12">
    <source>
        <dbReference type="ARBA" id="ARBA00067609"/>
    </source>
</evidence>
<name>A0A0K1EQD6_CHOCO</name>
<dbReference type="Proteomes" id="UP000067626">
    <property type="component" value="Chromosome"/>
</dbReference>
<dbReference type="Pfam" id="PF01556">
    <property type="entry name" value="DnaJ_C"/>
    <property type="match status" value="1"/>
</dbReference>
<dbReference type="KEGG" id="ccro:CMC5_073530"/>
<dbReference type="GO" id="GO:0051082">
    <property type="term" value="F:unfolded protein binding"/>
    <property type="evidence" value="ECO:0007669"/>
    <property type="project" value="UniProtKB-UniRule"/>
</dbReference>
<gene>
    <name evidence="13 17" type="primary">dnaJ</name>
    <name evidence="17" type="ORF">CMC5_073530</name>
</gene>
<keyword evidence="6 13" id="KW-0677">Repeat</keyword>
<feature type="binding site" evidence="13">
    <location>
        <position position="219"/>
    </location>
    <ligand>
        <name>Zn(2+)</name>
        <dbReference type="ChEBI" id="CHEBI:29105"/>
        <label>1</label>
    </ligand>
</feature>
<dbReference type="GO" id="GO:0008270">
    <property type="term" value="F:zinc ion binding"/>
    <property type="evidence" value="ECO:0007669"/>
    <property type="project" value="UniProtKB-UniRule"/>
</dbReference>
<evidence type="ECO:0000313" key="18">
    <source>
        <dbReference type="Proteomes" id="UP000067626"/>
    </source>
</evidence>
<feature type="repeat" description="CXXCXGXG motif" evidence="13">
    <location>
        <begin position="178"/>
        <end position="185"/>
    </location>
</feature>
<dbReference type="PATRIC" id="fig|52.7.peg.8080"/>
<dbReference type="PROSITE" id="PS51188">
    <property type="entry name" value="ZF_CR"/>
    <property type="match status" value="1"/>
</dbReference>
<dbReference type="CDD" id="cd10719">
    <property type="entry name" value="DnaJ_zf"/>
    <property type="match status" value="1"/>
</dbReference>
<feature type="repeat" description="CXXCXGXG motif" evidence="13">
    <location>
        <begin position="216"/>
        <end position="223"/>
    </location>
</feature>
<dbReference type="GO" id="GO:0006260">
    <property type="term" value="P:DNA replication"/>
    <property type="evidence" value="ECO:0007669"/>
    <property type="project" value="UniProtKB-KW"/>
</dbReference>
<feature type="zinc finger region" description="CR-type" evidence="14">
    <location>
        <begin position="148"/>
        <end position="228"/>
    </location>
</feature>
<feature type="repeat" description="CXXCXGXG motif" evidence="13">
    <location>
        <begin position="202"/>
        <end position="209"/>
    </location>
</feature>
<dbReference type="CDD" id="cd10747">
    <property type="entry name" value="DnaJ_C"/>
    <property type="match status" value="1"/>
</dbReference>
<keyword evidence="10 13" id="KW-0143">Chaperone</keyword>
<feature type="binding site" evidence="13">
    <location>
        <position position="202"/>
    </location>
    <ligand>
        <name>Zn(2+)</name>
        <dbReference type="ChEBI" id="CHEBI:29105"/>
        <label>2</label>
    </ligand>
</feature>
<dbReference type="CDD" id="cd06257">
    <property type="entry name" value="DnaJ"/>
    <property type="match status" value="1"/>
</dbReference>
<evidence type="ECO:0000256" key="11">
    <source>
        <dbReference type="ARBA" id="ARBA00061004"/>
    </source>
</evidence>
<evidence type="ECO:0000256" key="3">
    <source>
        <dbReference type="ARBA" id="ARBA00022490"/>
    </source>
</evidence>
<dbReference type="Pfam" id="PF00684">
    <property type="entry name" value="DnaJ_CXXCXGXG"/>
    <property type="match status" value="1"/>
</dbReference>
<dbReference type="InterPro" id="IPR008971">
    <property type="entry name" value="HSP40/DnaJ_pept-bd"/>
</dbReference>
<feature type="domain" description="CR-type" evidence="16">
    <location>
        <begin position="148"/>
        <end position="228"/>
    </location>
</feature>
<dbReference type="Gene3D" id="1.10.287.110">
    <property type="entry name" value="DnaJ domain"/>
    <property type="match status" value="1"/>
</dbReference>
<dbReference type="PANTHER" id="PTHR43096:SF52">
    <property type="entry name" value="DNAJ HOMOLOG 1, MITOCHONDRIAL-RELATED"/>
    <property type="match status" value="1"/>
</dbReference>
<dbReference type="SUPFAM" id="SSF49493">
    <property type="entry name" value="HSP40/DnaJ peptide-binding domain"/>
    <property type="match status" value="2"/>
</dbReference>
<dbReference type="PRINTS" id="PR00625">
    <property type="entry name" value="JDOMAIN"/>
</dbReference>
<dbReference type="GO" id="GO:0005737">
    <property type="term" value="C:cytoplasm"/>
    <property type="evidence" value="ECO:0007669"/>
    <property type="project" value="UniProtKB-SubCell"/>
</dbReference>
<feature type="repeat" description="CXXCXGXG motif" evidence="13">
    <location>
        <begin position="161"/>
        <end position="168"/>
    </location>
</feature>
<dbReference type="GO" id="GO:0005524">
    <property type="term" value="F:ATP binding"/>
    <property type="evidence" value="ECO:0007669"/>
    <property type="project" value="InterPro"/>
</dbReference>
<feature type="binding site" evidence="13">
    <location>
        <position position="205"/>
    </location>
    <ligand>
        <name>Zn(2+)</name>
        <dbReference type="ChEBI" id="CHEBI:29105"/>
        <label>2</label>
    </ligand>
</feature>
<dbReference type="Gene3D" id="6.20.20.10">
    <property type="match status" value="2"/>
</dbReference>
<dbReference type="PROSITE" id="PS50076">
    <property type="entry name" value="DNAJ_2"/>
    <property type="match status" value="1"/>
</dbReference>
<dbReference type="InterPro" id="IPR001623">
    <property type="entry name" value="DnaJ_domain"/>
</dbReference>
<feature type="binding site" evidence="13">
    <location>
        <position position="181"/>
    </location>
    <ligand>
        <name>Zn(2+)</name>
        <dbReference type="ChEBI" id="CHEBI:29105"/>
        <label>2</label>
    </ligand>
</feature>
<dbReference type="SMART" id="SM00271">
    <property type="entry name" value="DnaJ"/>
    <property type="match status" value="1"/>
</dbReference>
<feature type="binding site" evidence="13">
    <location>
        <position position="161"/>
    </location>
    <ligand>
        <name>Zn(2+)</name>
        <dbReference type="ChEBI" id="CHEBI:29105"/>
        <label>1</label>
    </ligand>
</feature>
<evidence type="ECO:0000313" key="17">
    <source>
        <dbReference type="EMBL" id="AKT43125.1"/>
    </source>
</evidence>
<comment type="cofactor">
    <cofactor evidence="13">
        <name>Zn(2+)</name>
        <dbReference type="ChEBI" id="CHEBI:29105"/>
    </cofactor>
    <text evidence="13">Binds 2 Zn(2+) ions per monomer.</text>
</comment>
<evidence type="ECO:0000256" key="5">
    <source>
        <dbReference type="ARBA" id="ARBA00022723"/>
    </source>
</evidence>
<organism evidence="17 18">
    <name type="scientific">Chondromyces crocatus</name>
    <dbReference type="NCBI Taxonomy" id="52"/>
    <lineage>
        <taxon>Bacteria</taxon>
        <taxon>Pseudomonadati</taxon>
        <taxon>Myxococcota</taxon>
        <taxon>Polyangia</taxon>
        <taxon>Polyangiales</taxon>
        <taxon>Polyangiaceae</taxon>
        <taxon>Chondromyces</taxon>
    </lineage>
</organism>
<dbReference type="GO" id="GO:0009408">
    <property type="term" value="P:response to heat"/>
    <property type="evidence" value="ECO:0007669"/>
    <property type="project" value="InterPro"/>
</dbReference>
<reference evidence="17 18" key="1">
    <citation type="submission" date="2015-07" db="EMBL/GenBank/DDBJ databases">
        <title>Genome analysis of myxobacterium Chondromyces crocatus Cm c5 reveals a high potential for natural compound synthesis and the genetic basis for the loss of fruiting body formation.</title>
        <authorList>
            <person name="Zaburannyi N."/>
            <person name="Bunk B."/>
            <person name="Maier J."/>
            <person name="Overmann J."/>
            <person name="Mueller R."/>
        </authorList>
    </citation>
    <scope>NUCLEOTIDE SEQUENCE [LARGE SCALE GENOMIC DNA]</scope>
    <source>
        <strain evidence="17 18">Cm c5</strain>
    </source>
</reference>
<dbReference type="GO" id="GO:0042026">
    <property type="term" value="P:protein refolding"/>
    <property type="evidence" value="ECO:0007669"/>
    <property type="project" value="TreeGrafter"/>
</dbReference>
<dbReference type="FunFam" id="2.10.230.10:FF:000002">
    <property type="entry name" value="Molecular chaperone DnaJ"/>
    <property type="match status" value="1"/>
</dbReference>
<sequence length="387" mass="41558">MAPGRLAPELLSRERPPCYSRLVRDPYDVLSVDKSATQDEIKGAFRRLAAQHHPDRNPDDPGAQQRFKEVNAAYQILSDPQKRAAYDRFGPAVAGGAGGPFQGVPFDVNDLNLDAIFGDLLGALGFRHGDRGTLQKEVKITFEEAAFGCTKDVTYERVEACSDCSGSGSAPGSTPERCSACSGRGRVRVQQGVLPIALERACARCRGTGRIVIDPCKTCRGAGLVTKERTIEVTMPAGVENGATRLVERAGNAPRPDRAAGDLELTVRVSPHELFRRVGDDIVCSLPISFPQAALGGELEIPTLEGKGKLKIPAGTQPGMVLRVKGKGIPRRVMGGRGDQLVEVTVEVPTKLTAQQKELIAQLAREMGEGVHPQQASFMDRLKGLFG</sequence>
<dbReference type="Gene3D" id="2.60.260.20">
    <property type="entry name" value="Urease metallochaperone UreE, N-terminal domain"/>
    <property type="match status" value="2"/>
</dbReference>
<feature type="binding site" evidence="13">
    <location>
        <position position="164"/>
    </location>
    <ligand>
        <name>Zn(2+)</name>
        <dbReference type="ChEBI" id="CHEBI:29105"/>
        <label>1</label>
    </ligand>
</feature>
<evidence type="ECO:0000256" key="13">
    <source>
        <dbReference type="HAMAP-Rule" id="MF_01152"/>
    </source>
</evidence>
<dbReference type="InterPro" id="IPR002939">
    <property type="entry name" value="DnaJ_C"/>
</dbReference>
<comment type="domain">
    <text evidence="13">The J domain is necessary and sufficient to stimulate DnaK ATPase activity. Zinc center 1 plays an important role in the autonomous, DnaK-independent chaperone activity of DnaJ. Zinc center 2 is essential for interaction with DnaK and for DnaJ activity.</text>
</comment>
<dbReference type="AlphaFoldDB" id="A0A0K1EQD6"/>
<dbReference type="Pfam" id="PF00226">
    <property type="entry name" value="DnaJ"/>
    <property type="match status" value="1"/>
</dbReference>
<evidence type="ECO:0000256" key="9">
    <source>
        <dbReference type="ARBA" id="ARBA00023016"/>
    </source>
</evidence>
<feature type="binding site" evidence="13">
    <location>
        <position position="216"/>
    </location>
    <ligand>
        <name>Zn(2+)</name>
        <dbReference type="ChEBI" id="CHEBI:29105"/>
        <label>1</label>
    </ligand>
</feature>
<evidence type="ECO:0000259" key="15">
    <source>
        <dbReference type="PROSITE" id="PS50076"/>
    </source>
</evidence>
<evidence type="ECO:0000256" key="8">
    <source>
        <dbReference type="ARBA" id="ARBA00022833"/>
    </source>
</evidence>
<evidence type="ECO:0000256" key="1">
    <source>
        <dbReference type="ARBA" id="ARBA00004496"/>
    </source>
</evidence>
<dbReference type="STRING" id="52.CMC5_073530"/>
<keyword evidence="4 13" id="KW-0235">DNA replication</keyword>
<dbReference type="InterPro" id="IPR001305">
    <property type="entry name" value="HSP_DnaJ_Cys-rich_dom"/>
</dbReference>
<evidence type="ECO:0000256" key="14">
    <source>
        <dbReference type="PROSITE-ProRule" id="PRU00546"/>
    </source>
</evidence>
<evidence type="ECO:0000256" key="7">
    <source>
        <dbReference type="ARBA" id="ARBA00022771"/>
    </source>
</evidence>
<dbReference type="HAMAP" id="MF_01152">
    <property type="entry name" value="DnaJ"/>
    <property type="match status" value="1"/>
</dbReference>
<dbReference type="GO" id="GO:0031072">
    <property type="term" value="F:heat shock protein binding"/>
    <property type="evidence" value="ECO:0007669"/>
    <property type="project" value="InterPro"/>
</dbReference>
<comment type="similarity">
    <text evidence="11 13">Belongs to the DnaJ family.</text>
</comment>
<keyword evidence="3 13" id="KW-0963">Cytoplasm</keyword>
<comment type="subcellular location">
    <subcellularLocation>
        <location evidence="1 13">Cytoplasm</location>
    </subcellularLocation>
</comment>
<dbReference type="SUPFAM" id="SSF46565">
    <property type="entry name" value="Chaperone J-domain"/>
    <property type="match status" value="1"/>
</dbReference>
<dbReference type="EMBL" id="CP012159">
    <property type="protein sequence ID" value="AKT43125.1"/>
    <property type="molecule type" value="Genomic_DNA"/>
</dbReference>
<keyword evidence="5 13" id="KW-0479">Metal-binding</keyword>
<evidence type="ECO:0000256" key="2">
    <source>
        <dbReference type="ARBA" id="ARBA00011738"/>
    </source>
</evidence>
<keyword evidence="9 13" id="KW-0346">Stress response</keyword>
<keyword evidence="7 13" id="KW-0863">Zinc-finger</keyword>
<protein>
    <recommendedName>
        <fullName evidence="12 13">Chaperone protein DnaJ</fullName>
    </recommendedName>
</protein>
<dbReference type="InterPro" id="IPR012724">
    <property type="entry name" value="DnaJ"/>
</dbReference>
<dbReference type="FunFam" id="2.60.260.20:FF:000004">
    <property type="entry name" value="Molecular chaperone DnaJ"/>
    <property type="match status" value="1"/>
</dbReference>
<accession>A0A0K1EQD6</accession>
<evidence type="ECO:0000256" key="4">
    <source>
        <dbReference type="ARBA" id="ARBA00022705"/>
    </source>
</evidence>
<dbReference type="PANTHER" id="PTHR43096">
    <property type="entry name" value="DNAJ HOMOLOG 1, MITOCHONDRIAL-RELATED"/>
    <property type="match status" value="1"/>
</dbReference>
<keyword evidence="8 13" id="KW-0862">Zinc</keyword>
<evidence type="ECO:0000256" key="6">
    <source>
        <dbReference type="ARBA" id="ARBA00022737"/>
    </source>
</evidence>
<proteinExistence type="inferred from homology"/>
<dbReference type="SUPFAM" id="SSF57938">
    <property type="entry name" value="DnaJ/Hsp40 cysteine-rich domain"/>
    <property type="match status" value="1"/>
</dbReference>
<dbReference type="InterPro" id="IPR036410">
    <property type="entry name" value="HSP_DnaJ_Cys-rich_dom_sf"/>
</dbReference>
<dbReference type="NCBIfam" id="NF008035">
    <property type="entry name" value="PRK10767.1"/>
    <property type="match status" value="1"/>
</dbReference>
<dbReference type="PROSITE" id="PS00636">
    <property type="entry name" value="DNAJ_1"/>
    <property type="match status" value="1"/>
</dbReference>
<evidence type="ECO:0000256" key="10">
    <source>
        <dbReference type="ARBA" id="ARBA00023186"/>
    </source>
</evidence>
<evidence type="ECO:0000259" key="16">
    <source>
        <dbReference type="PROSITE" id="PS51188"/>
    </source>
</evidence>
<comment type="subunit">
    <text evidence="2 13">Homodimer.</text>
</comment>
<dbReference type="InterPro" id="IPR018253">
    <property type="entry name" value="DnaJ_domain_CS"/>
</dbReference>